<evidence type="ECO:0000313" key="1">
    <source>
        <dbReference type="EMBL" id="KFD60536.1"/>
    </source>
</evidence>
<name>A0A085MTJ0_9BILA</name>
<accession>A0A085MTJ0</accession>
<reference evidence="1" key="1">
    <citation type="journal article" date="2014" name="Nat. Genet.">
        <title>Genome and transcriptome of the porcine whipworm Trichuris suis.</title>
        <authorList>
            <person name="Jex A.R."/>
            <person name="Nejsum P."/>
            <person name="Schwarz E.M."/>
            <person name="Hu L."/>
            <person name="Young N.D."/>
            <person name="Hall R.S."/>
            <person name="Korhonen P.K."/>
            <person name="Liao S."/>
            <person name="Thamsborg S."/>
            <person name="Xia J."/>
            <person name="Xu P."/>
            <person name="Wang S."/>
            <person name="Scheerlinck J.P."/>
            <person name="Hofmann A."/>
            <person name="Sternberg P.W."/>
            <person name="Wang J."/>
            <person name="Gasser R.B."/>
        </authorList>
    </citation>
    <scope>NUCLEOTIDE SEQUENCE [LARGE SCALE GENOMIC DNA]</scope>
    <source>
        <strain evidence="1">DCEP-RM93F</strain>
    </source>
</reference>
<proteinExistence type="predicted"/>
<dbReference type="AlphaFoldDB" id="A0A085MTJ0"/>
<dbReference type="EMBL" id="KL367662">
    <property type="protein sequence ID" value="KFD60536.1"/>
    <property type="molecule type" value="Genomic_DNA"/>
</dbReference>
<dbReference type="Proteomes" id="UP000030758">
    <property type="component" value="Unassembled WGS sequence"/>
</dbReference>
<organism evidence="1">
    <name type="scientific">Trichuris suis</name>
    <name type="common">pig whipworm</name>
    <dbReference type="NCBI Taxonomy" id="68888"/>
    <lineage>
        <taxon>Eukaryota</taxon>
        <taxon>Metazoa</taxon>
        <taxon>Ecdysozoa</taxon>
        <taxon>Nematoda</taxon>
        <taxon>Enoplea</taxon>
        <taxon>Dorylaimia</taxon>
        <taxon>Trichinellida</taxon>
        <taxon>Trichuridae</taxon>
        <taxon>Trichuris</taxon>
    </lineage>
</organism>
<gene>
    <name evidence="1" type="ORF">M514_12356</name>
</gene>
<sequence>MAIAPFPLQAECWYDWCSVGRERCHTSGRAVEWEPKGLLNCRRRKGERAIEWEPKGLLNCRRRKGY</sequence>
<protein>
    <submittedName>
        <fullName evidence="1">Uncharacterized protein</fullName>
    </submittedName>
</protein>